<evidence type="ECO:0000313" key="1">
    <source>
        <dbReference type="EMBL" id="SDL49301.1"/>
    </source>
</evidence>
<dbReference type="STRING" id="686624.SAMN04488242_1645"/>
<dbReference type="InterPro" id="IPR009351">
    <property type="entry name" value="AlkZ-like"/>
</dbReference>
<dbReference type="Pfam" id="PF06224">
    <property type="entry name" value="AlkZ-like"/>
    <property type="match status" value="1"/>
</dbReference>
<keyword evidence="2" id="KW-1185">Reference proteome</keyword>
<organism evidence="1 2">
    <name type="scientific">Tessaracoccus oleiagri</name>
    <dbReference type="NCBI Taxonomy" id="686624"/>
    <lineage>
        <taxon>Bacteria</taxon>
        <taxon>Bacillati</taxon>
        <taxon>Actinomycetota</taxon>
        <taxon>Actinomycetes</taxon>
        <taxon>Propionibacteriales</taxon>
        <taxon>Propionibacteriaceae</taxon>
        <taxon>Tessaracoccus</taxon>
    </lineage>
</organism>
<dbReference type="Proteomes" id="UP000199475">
    <property type="component" value="Unassembled WGS sequence"/>
</dbReference>
<dbReference type="AlphaFoldDB" id="A0A1G9KHW1"/>
<dbReference type="PANTHER" id="PTHR30528:SF0">
    <property type="entry name" value="CYTOPLASMIC PROTEIN"/>
    <property type="match status" value="1"/>
</dbReference>
<evidence type="ECO:0008006" key="3">
    <source>
        <dbReference type="Google" id="ProtNLM"/>
    </source>
</evidence>
<evidence type="ECO:0000313" key="2">
    <source>
        <dbReference type="Proteomes" id="UP000199475"/>
    </source>
</evidence>
<dbReference type="PANTHER" id="PTHR30528">
    <property type="entry name" value="CYTOPLASMIC PROTEIN"/>
    <property type="match status" value="1"/>
</dbReference>
<proteinExistence type="predicted"/>
<sequence length="396" mass="44367">MKLSIAAARRIAIAAQGLDRSRPTRVTMRHLMGMYERIGLTQIDSVNVLARAHLLPAFSRLGDYDVDLYRRAAHGTPPRLIEYWAHEAAYVTPSTWHWLRPRMERYRTGGHWSVFLHEHDDVVRHVRDLIAERGPTTAREMHEILGHERGPRQNWGWNWTVAKRALETSFATGGLVVAERNAQFERRYDLPERVLGPLGPAPSKEEAAVELVRIAARALGVASPRCLRDYFRMPTASTKMAIDALVAAGELEEVSVDGFADVAYLHTAAARPRKVRARALLAPFDPMVFERTRLEGLFGMRYRIGIYTPAAQRQHGYYVLPFLLGERMAARVDLKADRIGGVLQVRTAFAEPDAPAETVTELAEELATMAAWLGLGTVRPDDDARGDLVPALAELL</sequence>
<dbReference type="EMBL" id="FNGP01000003">
    <property type="protein sequence ID" value="SDL49301.1"/>
    <property type="molecule type" value="Genomic_DNA"/>
</dbReference>
<name>A0A1G9KHW1_9ACTN</name>
<dbReference type="RefSeq" id="WP_245701602.1">
    <property type="nucleotide sequence ID" value="NZ_FNGP01000003.1"/>
</dbReference>
<gene>
    <name evidence="1" type="ORF">SAMN04488242_1645</name>
</gene>
<protein>
    <recommendedName>
        <fullName evidence="3">Winged helix-turn-helix domain-containing protein</fullName>
    </recommendedName>
</protein>
<reference evidence="1 2" key="1">
    <citation type="submission" date="2016-10" db="EMBL/GenBank/DDBJ databases">
        <authorList>
            <person name="de Groot N.N."/>
        </authorList>
    </citation>
    <scope>NUCLEOTIDE SEQUENCE [LARGE SCALE GENOMIC DNA]</scope>
    <source>
        <strain evidence="1 2">CGMCC 1.9159</strain>
    </source>
</reference>
<accession>A0A1G9KHW1</accession>